<feature type="compositionally biased region" description="Basic and acidic residues" evidence="1">
    <location>
        <begin position="174"/>
        <end position="185"/>
    </location>
</feature>
<feature type="region of interest" description="Disordered" evidence="1">
    <location>
        <begin position="96"/>
        <end position="118"/>
    </location>
</feature>
<gene>
    <name evidence="2" type="ORF">V5O48_005815</name>
</gene>
<dbReference type="EMBL" id="JBAHYK010000242">
    <property type="protein sequence ID" value="KAL0576174.1"/>
    <property type="molecule type" value="Genomic_DNA"/>
</dbReference>
<feature type="region of interest" description="Disordered" evidence="1">
    <location>
        <begin position="145"/>
        <end position="185"/>
    </location>
</feature>
<evidence type="ECO:0000256" key="1">
    <source>
        <dbReference type="SAM" id="MobiDB-lite"/>
    </source>
</evidence>
<protein>
    <submittedName>
        <fullName evidence="2">Uncharacterized protein</fullName>
    </submittedName>
</protein>
<organism evidence="2 3">
    <name type="scientific">Marasmius crinis-equi</name>
    <dbReference type="NCBI Taxonomy" id="585013"/>
    <lineage>
        <taxon>Eukaryota</taxon>
        <taxon>Fungi</taxon>
        <taxon>Dikarya</taxon>
        <taxon>Basidiomycota</taxon>
        <taxon>Agaricomycotina</taxon>
        <taxon>Agaricomycetes</taxon>
        <taxon>Agaricomycetidae</taxon>
        <taxon>Agaricales</taxon>
        <taxon>Marasmiineae</taxon>
        <taxon>Marasmiaceae</taxon>
        <taxon>Marasmius</taxon>
    </lineage>
</organism>
<keyword evidence="3" id="KW-1185">Reference proteome</keyword>
<accession>A0ABR3FLP2</accession>
<reference evidence="2 3" key="1">
    <citation type="submission" date="2024-02" db="EMBL/GenBank/DDBJ databases">
        <title>A draft genome for the cacao thread blight pathogen Marasmius crinis-equi.</title>
        <authorList>
            <person name="Cohen S.P."/>
            <person name="Baruah I.K."/>
            <person name="Amoako-Attah I."/>
            <person name="Bukari Y."/>
            <person name="Meinhardt L.W."/>
            <person name="Bailey B.A."/>
        </authorList>
    </citation>
    <scope>NUCLEOTIDE SEQUENCE [LARGE SCALE GENOMIC DNA]</scope>
    <source>
        <strain evidence="2 3">GH-76</strain>
    </source>
</reference>
<evidence type="ECO:0000313" key="2">
    <source>
        <dbReference type="EMBL" id="KAL0576174.1"/>
    </source>
</evidence>
<evidence type="ECO:0000313" key="3">
    <source>
        <dbReference type="Proteomes" id="UP001465976"/>
    </source>
</evidence>
<dbReference type="Proteomes" id="UP001465976">
    <property type="component" value="Unassembled WGS sequence"/>
</dbReference>
<proteinExistence type="predicted"/>
<comment type="caution">
    <text evidence="2">The sequence shown here is derived from an EMBL/GenBank/DDBJ whole genome shotgun (WGS) entry which is preliminary data.</text>
</comment>
<name>A0ABR3FLP2_9AGAR</name>
<sequence length="185" mass="20429">MKNAALFRAWTFKSALQSRQYPIVATRSSLKTAMQVRPPPKIYQLMVRTHKLTISVTVPPTATIASVKEEVFSALTSDTMQNAEMEIPIPTVEGVDGFELSKPKRGKDRTAPPSGYEVLESSSKIKDAKITGWETLYIQFRGPSGDLLPVEAVDPPIEDDEDMPPPPPSDAMESDVRKGKRKADD</sequence>